<dbReference type="InterPro" id="IPR014782">
    <property type="entry name" value="Peptidase_M1_dom"/>
</dbReference>
<comment type="cofactor">
    <cofactor evidence="11">
        <name>Zn(2+)</name>
        <dbReference type="ChEBI" id="CHEBI:29105"/>
    </cofactor>
    <text evidence="11">Binds 1 zinc ion per subunit.</text>
</comment>
<keyword evidence="4" id="KW-0645">Protease</keyword>
<evidence type="ECO:0000256" key="8">
    <source>
        <dbReference type="ARBA" id="ARBA00023049"/>
    </source>
</evidence>
<feature type="domain" description="Peptidase M1 leukotriene A4 hydrolase/aminopeptidase C-terminal" evidence="12">
    <location>
        <begin position="483"/>
        <end position="649"/>
    </location>
</feature>
<gene>
    <name evidence="13" type="ORF">BU14_0521s0008</name>
</gene>
<evidence type="ECO:0000256" key="2">
    <source>
        <dbReference type="ARBA" id="ARBA00010136"/>
    </source>
</evidence>
<dbReference type="Pfam" id="PF01433">
    <property type="entry name" value="Peptidase_M1"/>
    <property type="match status" value="1"/>
</dbReference>
<evidence type="ECO:0000256" key="7">
    <source>
        <dbReference type="ARBA" id="ARBA00022833"/>
    </source>
</evidence>
<dbReference type="OrthoDB" id="79562at2759"/>
<dbReference type="PRINTS" id="PR00756">
    <property type="entry name" value="ALADIPTASE"/>
</dbReference>
<reference evidence="13 14" key="1">
    <citation type="submission" date="2017-03" db="EMBL/GenBank/DDBJ databases">
        <title>WGS assembly of Porphyra umbilicalis.</title>
        <authorList>
            <person name="Brawley S.H."/>
            <person name="Blouin N.A."/>
            <person name="Ficko-Blean E."/>
            <person name="Wheeler G.L."/>
            <person name="Lohr M."/>
            <person name="Goodson H.V."/>
            <person name="Jenkins J.W."/>
            <person name="Blaby-Haas C.E."/>
            <person name="Helliwell K.E."/>
            <person name="Chan C."/>
            <person name="Marriage T."/>
            <person name="Bhattacharya D."/>
            <person name="Klein A.S."/>
            <person name="Badis Y."/>
            <person name="Brodie J."/>
            <person name="Cao Y."/>
            <person name="Collen J."/>
            <person name="Dittami S.M."/>
            <person name="Gachon C.M."/>
            <person name="Green B.R."/>
            <person name="Karpowicz S."/>
            <person name="Kim J.W."/>
            <person name="Kudahl U."/>
            <person name="Lin S."/>
            <person name="Michel G."/>
            <person name="Mittag M."/>
            <person name="Olson B.J."/>
            <person name="Pangilinan J."/>
            <person name="Peng Y."/>
            <person name="Qiu H."/>
            <person name="Shu S."/>
            <person name="Singer J.T."/>
            <person name="Smith A.G."/>
            <person name="Sprecher B.N."/>
            <person name="Wagner V."/>
            <person name="Wang W."/>
            <person name="Wang Z.-Y."/>
            <person name="Yan J."/>
            <person name="Yarish C."/>
            <person name="Zoeuner-Riek S."/>
            <person name="Zhuang Y."/>
            <person name="Zou Y."/>
            <person name="Lindquist E.A."/>
            <person name="Grimwood J."/>
            <person name="Barry K."/>
            <person name="Rokhsar D.S."/>
            <person name="Schmutz J."/>
            <person name="Stiller J.W."/>
            <person name="Grossman A.R."/>
            <person name="Prochnik S.E."/>
        </authorList>
    </citation>
    <scope>NUCLEOTIDE SEQUENCE [LARGE SCALE GENOMIC DNA]</scope>
    <source>
        <strain evidence="13">4086291</strain>
    </source>
</reference>
<evidence type="ECO:0000256" key="10">
    <source>
        <dbReference type="PIRSR" id="PIRSR634015-2"/>
    </source>
</evidence>
<dbReference type="PANTHER" id="PTHR45726">
    <property type="entry name" value="LEUKOTRIENE A-4 HYDROLASE"/>
    <property type="match status" value="1"/>
</dbReference>
<dbReference type="GO" id="GO:0008270">
    <property type="term" value="F:zinc ion binding"/>
    <property type="evidence" value="ECO:0007669"/>
    <property type="project" value="InterPro"/>
</dbReference>
<feature type="binding site" evidence="10">
    <location>
        <begin position="282"/>
        <end position="287"/>
    </location>
    <ligand>
        <name>a peptide</name>
        <dbReference type="ChEBI" id="CHEBI:60466"/>
    </ligand>
</feature>
<dbReference type="InterPro" id="IPR049980">
    <property type="entry name" value="LTA4H_cat"/>
</dbReference>
<dbReference type="FunFam" id="3.30.2010.30:FF:000001">
    <property type="entry name" value="Leukotriene A(4) hydrolase"/>
    <property type="match status" value="1"/>
</dbReference>
<dbReference type="SUPFAM" id="SSF55486">
    <property type="entry name" value="Metalloproteases ('zincins'), catalytic domain"/>
    <property type="match status" value="1"/>
</dbReference>
<dbReference type="SUPFAM" id="SSF63737">
    <property type="entry name" value="Leukotriene A4 hydrolase N-terminal domain"/>
    <property type="match status" value="1"/>
</dbReference>
<dbReference type="EMBL" id="KV919124">
    <property type="protein sequence ID" value="OSX71575.1"/>
    <property type="molecule type" value="Genomic_DNA"/>
</dbReference>
<evidence type="ECO:0000256" key="3">
    <source>
        <dbReference type="ARBA" id="ARBA00022490"/>
    </source>
</evidence>
<evidence type="ECO:0000256" key="1">
    <source>
        <dbReference type="ARBA" id="ARBA00004496"/>
    </source>
</evidence>
<dbReference type="Proteomes" id="UP000218209">
    <property type="component" value="Unassembled WGS sequence"/>
</dbReference>
<dbReference type="Gene3D" id="3.30.2010.30">
    <property type="match status" value="1"/>
</dbReference>
<sequence length="659" mass="69170">MTRRNAVDSSSYANLDEVVTTHLSLALRIDVAARRLCDDSTATLTLSARVPGVTTATLDTRGLDIVGVTDADGRELAYTASAVVGKLGGTLTVTMPPAFAAAAGAAATVTVRYTTDGLGGEGGAGGACGWLTAAQTASGAHPFVFTQCEAIHARSIFPCQDSPSVKATYDATLTVRAPLVAVASALAVGDPEAVAGPGGGDWVRYTFDQPVPVPAYLVAFAAGELVSRDLSPRCRVWAQPSVIEAAAHEFAEVDTLLATAERIAGPYVWQRYDLLTLPGSFPYGGMENPCLTFVTPTLLAGDRSLVSVVAHEIAHSWSGNLVTSASWPYFWLNEGWTVFLERRILHELHGAGVAGLSTYGGRQALRDYVSSVGVDHAYTALEPVLAPDTDPDDAFSVVPYERGYNFLLHLRSLLTPGDDPAPFDAFLRYYFGRYARQSITSDDLRAALSDFFPDAAGTLAAVDWAGWLKAPGGLPTAVPVDESLLHQAHALARTWAATAEAGGEGAAAVTAAVATTDAEGLATWPAAQRCAFLQHLGALTAASGGGDAAAATLLSPAAVAALDGVAHFNNSKNSEVLHLWLRLALPARYEPAVASAKAFVTSQGRMKFVRPLYRLLASVYPAGGMARALFEEHRDRLHSIAAKMIEKDFADQSAVGAVA</sequence>
<dbReference type="PANTHER" id="PTHR45726:SF3">
    <property type="entry name" value="LEUKOTRIENE A-4 HYDROLASE"/>
    <property type="match status" value="1"/>
</dbReference>
<dbReference type="GO" id="GO:0006508">
    <property type="term" value="P:proteolysis"/>
    <property type="evidence" value="ECO:0007669"/>
    <property type="project" value="UniProtKB-KW"/>
</dbReference>
<comment type="similarity">
    <text evidence="2">Belongs to the peptidase M1 family.</text>
</comment>
<dbReference type="InterPro" id="IPR038502">
    <property type="entry name" value="M1_LTA-4_hydro/amino_C_sf"/>
</dbReference>
<evidence type="ECO:0000256" key="4">
    <source>
        <dbReference type="ARBA" id="ARBA00022670"/>
    </source>
</evidence>
<evidence type="ECO:0000256" key="5">
    <source>
        <dbReference type="ARBA" id="ARBA00022723"/>
    </source>
</evidence>
<feature type="binding site" evidence="10">
    <location>
        <begin position="605"/>
        <end position="607"/>
    </location>
    <ligand>
        <name>a peptide</name>
        <dbReference type="ChEBI" id="CHEBI:60466"/>
    </ligand>
</feature>
<protein>
    <recommendedName>
        <fullName evidence="12">Peptidase M1 leukotriene A4 hydrolase/aminopeptidase C-terminal domain-containing protein</fullName>
    </recommendedName>
</protein>
<evidence type="ECO:0000259" key="12">
    <source>
        <dbReference type="SMART" id="SM01263"/>
    </source>
</evidence>
<evidence type="ECO:0000313" key="14">
    <source>
        <dbReference type="Proteomes" id="UP000218209"/>
    </source>
</evidence>
<proteinExistence type="inferred from homology"/>
<keyword evidence="5 11" id="KW-0479">Metal-binding</keyword>
<accession>A0A1X6NSM6</accession>
<keyword evidence="14" id="KW-1185">Reference proteome</keyword>
<dbReference type="InterPro" id="IPR016024">
    <property type="entry name" value="ARM-type_fold"/>
</dbReference>
<comment type="subcellular location">
    <subcellularLocation>
        <location evidence="1">Cytoplasm</location>
    </subcellularLocation>
</comment>
<keyword evidence="6" id="KW-0378">Hydrolase</keyword>
<dbReference type="Gene3D" id="2.60.40.1730">
    <property type="entry name" value="tricorn interacting facor f3 domain"/>
    <property type="match status" value="1"/>
</dbReference>
<dbReference type="InterPro" id="IPR001930">
    <property type="entry name" value="Peptidase_M1"/>
</dbReference>
<feature type="binding site" evidence="11">
    <location>
        <position position="334"/>
    </location>
    <ligand>
        <name>Zn(2+)</name>
        <dbReference type="ChEBI" id="CHEBI:29105"/>
        <note>catalytic</note>
    </ligand>
</feature>
<dbReference type="AlphaFoldDB" id="A0A1X6NSM6"/>
<organism evidence="13 14">
    <name type="scientific">Porphyra umbilicalis</name>
    <name type="common">Purple laver</name>
    <name type="synonym">Red alga</name>
    <dbReference type="NCBI Taxonomy" id="2786"/>
    <lineage>
        <taxon>Eukaryota</taxon>
        <taxon>Rhodophyta</taxon>
        <taxon>Bangiophyceae</taxon>
        <taxon>Bangiales</taxon>
        <taxon>Bangiaceae</taxon>
        <taxon>Porphyra</taxon>
    </lineage>
</organism>
<dbReference type="GO" id="GO:0008237">
    <property type="term" value="F:metallopeptidase activity"/>
    <property type="evidence" value="ECO:0007669"/>
    <property type="project" value="UniProtKB-KW"/>
</dbReference>
<dbReference type="GO" id="GO:0005829">
    <property type="term" value="C:cytosol"/>
    <property type="evidence" value="ECO:0007669"/>
    <property type="project" value="TreeGrafter"/>
</dbReference>
<dbReference type="InterPro" id="IPR015211">
    <property type="entry name" value="Peptidase_M1_C"/>
</dbReference>
<dbReference type="CDD" id="cd09599">
    <property type="entry name" value="M1_LTA4H"/>
    <property type="match status" value="1"/>
</dbReference>
<feature type="binding site" evidence="10">
    <location>
        <begin position="147"/>
        <end position="149"/>
    </location>
    <ligand>
        <name>a peptide</name>
        <dbReference type="ChEBI" id="CHEBI:60466"/>
    </ligand>
</feature>
<dbReference type="Gene3D" id="1.10.390.10">
    <property type="entry name" value="Neutral Protease Domain 2"/>
    <property type="match status" value="1"/>
</dbReference>
<feature type="binding site" evidence="11">
    <location>
        <position position="315"/>
    </location>
    <ligand>
        <name>Zn(2+)</name>
        <dbReference type="ChEBI" id="CHEBI:29105"/>
        <note>catalytic</note>
    </ligand>
</feature>
<feature type="binding site" evidence="11">
    <location>
        <position position="311"/>
    </location>
    <ligand>
        <name>Zn(2+)</name>
        <dbReference type="ChEBI" id="CHEBI:29105"/>
        <note>catalytic</note>
    </ligand>
</feature>
<evidence type="ECO:0000256" key="9">
    <source>
        <dbReference type="PIRSR" id="PIRSR634015-1"/>
    </source>
</evidence>
<dbReference type="InterPro" id="IPR045357">
    <property type="entry name" value="Aminopeptidase_N-like_N"/>
</dbReference>
<dbReference type="Pfam" id="PF09127">
    <property type="entry name" value="Leuk-A4-hydro_C"/>
    <property type="match status" value="1"/>
</dbReference>
<dbReference type="Pfam" id="PF17900">
    <property type="entry name" value="Peptidase_M1_N"/>
    <property type="match status" value="1"/>
</dbReference>
<dbReference type="SMART" id="SM01263">
    <property type="entry name" value="Leuk-A4-hydro_C"/>
    <property type="match status" value="1"/>
</dbReference>
<name>A0A1X6NSM6_PORUM</name>
<dbReference type="Gene3D" id="1.25.40.320">
    <property type="entry name" value="Peptidase M1, leukotriene A4 hydrolase/aminopeptidase C-terminal domain"/>
    <property type="match status" value="1"/>
</dbReference>
<keyword evidence="3" id="KW-0963">Cytoplasm</keyword>
<dbReference type="InterPro" id="IPR034015">
    <property type="entry name" value="M1_LTA4H"/>
</dbReference>
<keyword evidence="7 11" id="KW-0862">Zinc</keyword>
<dbReference type="SUPFAM" id="SSF48371">
    <property type="entry name" value="ARM repeat"/>
    <property type="match status" value="1"/>
</dbReference>
<evidence type="ECO:0000256" key="11">
    <source>
        <dbReference type="PIRSR" id="PIRSR634015-3"/>
    </source>
</evidence>
<feature type="active site" description="Proton donor" evidence="9">
    <location>
        <position position="400"/>
    </location>
</feature>
<evidence type="ECO:0000256" key="6">
    <source>
        <dbReference type="ARBA" id="ARBA00022801"/>
    </source>
</evidence>
<dbReference type="InterPro" id="IPR042097">
    <property type="entry name" value="Aminopeptidase_N-like_N_sf"/>
</dbReference>
<dbReference type="InterPro" id="IPR027268">
    <property type="entry name" value="Peptidase_M4/M1_CTD_sf"/>
</dbReference>
<feature type="active site" description="Proton acceptor" evidence="9">
    <location>
        <position position="312"/>
    </location>
</feature>
<keyword evidence="8" id="KW-0482">Metalloprotease</keyword>
<evidence type="ECO:0000313" key="13">
    <source>
        <dbReference type="EMBL" id="OSX71575.1"/>
    </source>
</evidence>